<evidence type="ECO:0000313" key="2">
    <source>
        <dbReference type="EMBL" id="CAG8981186.1"/>
    </source>
</evidence>
<protein>
    <recommendedName>
        <fullName evidence="1">2EXR domain-containing protein</fullName>
    </recommendedName>
</protein>
<dbReference type="PANTHER" id="PTHR35910">
    <property type="entry name" value="2EXR DOMAIN-CONTAINING PROTEIN"/>
    <property type="match status" value="1"/>
</dbReference>
<dbReference type="InterPro" id="IPR045518">
    <property type="entry name" value="2EXR"/>
</dbReference>
<dbReference type="AlphaFoldDB" id="A0A9N9M166"/>
<dbReference type="EMBL" id="CAJVRM010000454">
    <property type="protein sequence ID" value="CAG8981186.1"/>
    <property type="molecule type" value="Genomic_DNA"/>
</dbReference>
<dbReference type="PANTHER" id="PTHR35910:SF1">
    <property type="entry name" value="2EXR DOMAIN-CONTAINING PROTEIN"/>
    <property type="match status" value="1"/>
</dbReference>
<keyword evidence="3" id="KW-1185">Reference proteome</keyword>
<proteinExistence type="predicted"/>
<dbReference type="Proteomes" id="UP000701801">
    <property type="component" value="Unassembled WGS sequence"/>
</dbReference>
<dbReference type="OrthoDB" id="3513892at2759"/>
<evidence type="ECO:0000259" key="1">
    <source>
        <dbReference type="Pfam" id="PF20150"/>
    </source>
</evidence>
<accession>A0A9N9M166</accession>
<dbReference type="Pfam" id="PF20150">
    <property type="entry name" value="2EXR"/>
    <property type="match status" value="1"/>
</dbReference>
<gene>
    <name evidence="2" type="ORF">HYALB_00012806</name>
</gene>
<sequence length="242" mass="27584">MASLNETAEPVFHLFKKLPPELQQEVWHHAMGEIGERVVEFHGGFYQNIEGVAIEVPGDKQQQWPTYKEAFLAFTDPTAAFEKERENEGGAIWTPRFTSSCATPPFLHTTHGSRKCALRRWKLSFAHGCHPGKVYFDFDKDILIVGSRLEVARAFISEIDTNSLQKLQHIAIKPDRRFQLDYAQFEPPAWSVFLSPVSVPGYDSTKNCMKTIRDKLPSISCVRLINEKLDLEGDECDVRPYA</sequence>
<evidence type="ECO:0000313" key="3">
    <source>
        <dbReference type="Proteomes" id="UP000701801"/>
    </source>
</evidence>
<organism evidence="2 3">
    <name type="scientific">Hymenoscyphus albidus</name>
    <dbReference type="NCBI Taxonomy" id="595503"/>
    <lineage>
        <taxon>Eukaryota</taxon>
        <taxon>Fungi</taxon>
        <taxon>Dikarya</taxon>
        <taxon>Ascomycota</taxon>
        <taxon>Pezizomycotina</taxon>
        <taxon>Leotiomycetes</taxon>
        <taxon>Helotiales</taxon>
        <taxon>Helotiaceae</taxon>
        <taxon>Hymenoscyphus</taxon>
    </lineage>
</organism>
<reference evidence="2" key="1">
    <citation type="submission" date="2021-07" db="EMBL/GenBank/DDBJ databases">
        <authorList>
            <person name="Durling M."/>
        </authorList>
    </citation>
    <scope>NUCLEOTIDE SEQUENCE</scope>
</reference>
<comment type="caution">
    <text evidence="2">The sequence shown here is derived from an EMBL/GenBank/DDBJ whole genome shotgun (WGS) entry which is preliminary data.</text>
</comment>
<feature type="domain" description="2EXR" evidence="1">
    <location>
        <begin position="12"/>
        <end position="143"/>
    </location>
</feature>
<name>A0A9N9M166_9HELO</name>